<evidence type="ECO:0000256" key="3">
    <source>
        <dbReference type="ARBA" id="ARBA00013085"/>
    </source>
</evidence>
<evidence type="ECO:0000256" key="5">
    <source>
        <dbReference type="ARBA" id="ARBA00022723"/>
    </source>
</evidence>
<dbReference type="CDD" id="cd02612">
    <property type="entry name" value="HAD_PGPPase"/>
    <property type="match status" value="1"/>
</dbReference>
<evidence type="ECO:0000256" key="7">
    <source>
        <dbReference type="ARBA" id="ARBA00022842"/>
    </source>
</evidence>
<comment type="pathway">
    <text evidence="1">Amino-acid biosynthesis; L-histidine biosynthesis; L-histidine from 5-phospho-alpha-D-ribose 1-diphosphate: step 8/9.</text>
</comment>
<reference evidence="11 12" key="1">
    <citation type="submission" date="2019-11" db="EMBL/GenBank/DDBJ databases">
        <authorList>
            <person name="Holert J."/>
        </authorList>
    </citation>
    <scope>NUCLEOTIDE SEQUENCE [LARGE SCALE GENOMIC DNA]</scope>
    <source>
        <strain evidence="11">BC5_2</strain>
    </source>
</reference>
<dbReference type="GO" id="GO:0046872">
    <property type="term" value="F:metal ion binding"/>
    <property type="evidence" value="ECO:0007669"/>
    <property type="project" value="UniProtKB-KW"/>
</dbReference>
<dbReference type="InterPro" id="IPR006385">
    <property type="entry name" value="HAD_hydro_SerB1"/>
</dbReference>
<dbReference type="Gene3D" id="1.20.1440.100">
    <property type="entry name" value="SG protein - dephosphorylation function"/>
    <property type="match status" value="1"/>
</dbReference>
<proteinExistence type="inferred from homology"/>
<dbReference type="InterPro" id="IPR023214">
    <property type="entry name" value="HAD_sf"/>
</dbReference>
<evidence type="ECO:0000256" key="6">
    <source>
        <dbReference type="ARBA" id="ARBA00022801"/>
    </source>
</evidence>
<evidence type="ECO:0000256" key="4">
    <source>
        <dbReference type="ARBA" id="ARBA00021697"/>
    </source>
</evidence>
<comment type="similarity">
    <text evidence="2">Belongs to the HAD-like hydrolase superfamily. SerB family.</text>
</comment>
<dbReference type="GO" id="GO:0004401">
    <property type="term" value="F:histidinol-phosphatase activity"/>
    <property type="evidence" value="ECO:0007669"/>
    <property type="project" value="UniProtKB-EC"/>
</dbReference>
<dbReference type="PANTHER" id="PTHR43344:SF13">
    <property type="entry name" value="PHOSPHATASE RV3661-RELATED"/>
    <property type="match status" value="1"/>
</dbReference>
<dbReference type="EMBL" id="CACSII010000001">
    <property type="protein sequence ID" value="CAA0084457.1"/>
    <property type="molecule type" value="Genomic_DNA"/>
</dbReference>
<dbReference type="InterPro" id="IPR036412">
    <property type="entry name" value="HAD-like_sf"/>
</dbReference>
<gene>
    <name evidence="11" type="ORF">DPBNPPHM_00727</name>
</gene>
<evidence type="ECO:0000256" key="2">
    <source>
        <dbReference type="ARBA" id="ARBA00009184"/>
    </source>
</evidence>
<keyword evidence="6 11" id="KW-0378">Hydrolase</keyword>
<accession>A0A5S9MSE6</accession>
<evidence type="ECO:0000313" key="12">
    <source>
        <dbReference type="Proteomes" id="UP000434580"/>
    </source>
</evidence>
<dbReference type="SUPFAM" id="SSF56784">
    <property type="entry name" value="HAD-like"/>
    <property type="match status" value="1"/>
</dbReference>
<sequence>MSYTASPEHSARTIGKDDADVGTVAIFVYHVDPRVVADQRFDKPPLFVNYARFLALNPSDYSHFRGHLPVVFMALAIFDLDNTLLNGDSDHAWGEFLVTKGVVDDDVYKAANDHFYQQYQSGGLDIDEYLQFALEPLTRFSMPELAELHQEFMRTVIEPMFLEQAHQLLQKHRDAGDFLLIITATNAFVTHPIGRALGVDAILATDPEIVAGQYTGRYVGFPCFQYGKVERLLAWLTETGHSLEGSYFYSDSHNDLPLLEMVDFPYAVDADDTLKEHAEAEGWPIISLRDA</sequence>
<dbReference type="InterPro" id="IPR050582">
    <property type="entry name" value="HAD-like_SerB"/>
</dbReference>
<evidence type="ECO:0000256" key="10">
    <source>
        <dbReference type="ARBA" id="ARBA00053547"/>
    </source>
</evidence>
<organism evidence="11 12">
    <name type="scientific">BD1-7 clade bacterium</name>
    <dbReference type="NCBI Taxonomy" id="2029982"/>
    <lineage>
        <taxon>Bacteria</taxon>
        <taxon>Pseudomonadati</taxon>
        <taxon>Pseudomonadota</taxon>
        <taxon>Gammaproteobacteria</taxon>
        <taxon>Cellvibrionales</taxon>
        <taxon>Spongiibacteraceae</taxon>
        <taxon>BD1-7 clade</taxon>
    </lineage>
</organism>
<dbReference type="NCBIfam" id="TIGR01488">
    <property type="entry name" value="HAD-SF-IB"/>
    <property type="match status" value="1"/>
</dbReference>
<dbReference type="NCBIfam" id="TIGR01490">
    <property type="entry name" value="HAD-SF-IB-hyp1"/>
    <property type="match status" value="1"/>
</dbReference>
<comment type="catalytic activity">
    <reaction evidence="9">
        <text>L-histidinol phosphate + H2O = L-histidinol + phosphate</text>
        <dbReference type="Rhea" id="RHEA:14465"/>
        <dbReference type="ChEBI" id="CHEBI:15377"/>
        <dbReference type="ChEBI" id="CHEBI:43474"/>
        <dbReference type="ChEBI" id="CHEBI:57699"/>
        <dbReference type="ChEBI" id="CHEBI:57980"/>
        <dbReference type="EC" id="3.1.3.15"/>
    </reaction>
    <physiologicalReaction direction="left-to-right" evidence="9">
        <dbReference type="Rhea" id="RHEA:14466"/>
    </physiologicalReaction>
</comment>
<keyword evidence="5" id="KW-0479">Metal-binding</keyword>
<dbReference type="Gene3D" id="3.40.50.1000">
    <property type="entry name" value="HAD superfamily/HAD-like"/>
    <property type="match status" value="1"/>
</dbReference>
<dbReference type="EC" id="3.1.3.15" evidence="3"/>
<evidence type="ECO:0000313" key="11">
    <source>
        <dbReference type="EMBL" id="CAA0084457.1"/>
    </source>
</evidence>
<protein>
    <recommendedName>
        <fullName evidence="4">Histidinol-phosphatase</fullName>
        <ecNumber evidence="3">3.1.3.15</ecNumber>
    </recommendedName>
    <alternativeName>
        <fullName evidence="8">Histidinol-phosphate phosphatase</fullName>
    </alternativeName>
</protein>
<name>A0A5S9MSE6_9GAMM</name>
<dbReference type="Pfam" id="PF12710">
    <property type="entry name" value="HAD"/>
    <property type="match status" value="1"/>
</dbReference>
<dbReference type="FunFam" id="3.40.50.1000:FF:000025">
    <property type="entry name" value="HAD hydrolase, family IB"/>
    <property type="match status" value="1"/>
</dbReference>
<keyword evidence="7" id="KW-0460">Magnesium</keyword>
<dbReference type="Proteomes" id="UP000434580">
    <property type="component" value="Unassembled WGS sequence"/>
</dbReference>
<comment type="function">
    <text evidence="10">Catalyzes the dephosphorylation of histidinol-phosphate to histidinol, the direct precursor of histidine.</text>
</comment>
<evidence type="ECO:0000256" key="9">
    <source>
        <dbReference type="ARBA" id="ARBA00052092"/>
    </source>
</evidence>
<evidence type="ECO:0000256" key="8">
    <source>
        <dbReference type="ARBA" id="ARBA00033209"/>
    </source>
</evidence>
<dbReference type="AlphaFoldDB" id="A0A5S9MSE6"/>
<dbReference type="PANTHER" id="PTHR43344">
    <property type="entry name" value="PHOSPHOSERINE PHOSPHATASE"/>
    <property type="match status" value="1"/>
</dbReference>
<evidence type="ECO:0000256" key="1">
    <source>
        <dbReference type="ARBA" id="ARBA00004970"/>
    </source>
</evidence>